<evidence type="ECO:0000256" key="1">
    <source>
        <dbReference type="ARBA" id="ARBA00001974"/>
    </source>
</evidence>
<keyword evidence="2" id="KW-0285">Flavoprotein</keyword>
<dbReference type="Pfam" id="PF07992">
    <property type="entry name" value="Pyr_redox_2"/>
    <property type="match status" value="1"/>
</dbReference>
<dbReference type="GO" id="GO:0005737">
    <property type="term" value="C:cytoplasm"/>
    <property type="evidence" value="ECO:0007669"/>
    <property type="project" value="TreeGrafter"/>
</dbReference>
<dbReference type="EMBL" id="FXTK01000012">
    <property type="protein sequence ID" value="SMO81222.1"/>
    <property type="molecule type" value="Genomic_DNA"/>
</dbReference>
<comment type="cofactor">
    <cofactor evidence="1">
        <name>FAD</name>
        <dbReference type="ChEBI" id="CHEBI:57692"/>
    </cofactor>
</comment>
<dbReference type="OrthoDB" id="7809559at2"/>
<sequence>MNMIIIGAGECGTRAAFALREAGFSGAVTLIGAEHGLPYERPPLSKPDGDGVQRKTICDQAALEGAGIAYMPGTTIAAIDPALRIVRLADRELPYDKLLIATGAQPRRLTCPGAEHALDFRSHADAARVFAGATGPVAIIGAGLIGMELAAVLRARGLPVTVIELGPAPLGRAVPPRFAARLHQRHETEGVRFHFGQAIAGIDAAGVTLADGTHIPATLTVSAIGVVPDLGLASLAGLAVGNGILINARLQTSDPHIFAAGDCAAIAGQRYETWRNARDQAQIAALNMLGQAQDFAALPWFWSDQYDLGLQVVGTPQDAPILRSHPDGTEIEFHLQGDRLIAAAGLGRGNAVARDIKLAEMLIAGGQSVDAASLADPSVGLKSLLKARKAA</sequence>
<dbReference type="GO" id="GO:0051213">
    <property type="term" value="F:dioxygenase activity"/>
    <property type="evidence" value="ECO:0007669"/>
    <property type="project" value="UniProtKB-KW"/>
</dbReference>
<dbReference type="Gene3D" id="3.50.50.60">
    <property type="entry name" value="FAD/NAD(P)-binding domain"/>
    <property type="match status" value="2"/>
</dbReference>
<keyword evidence="8" id="KW-1185">Reference proteome</keyword>
<feature type="domain" description="Reductase C-terminal" evidence="6">
    <location>
        <begin position="300"/>
        <end position="385"/>
    </location>
</feature>
<evidence type="ECO:0000313" key="7">
    <source>
        <dbReference type="EMBL" id="SMO81222.1"/>
    </source>
</evidence>
<keyword evidence="7" id="KW-0223">Dioxygenase</keyword>
<dbReference type="InterPro" id="IPR016156">
    <property type="entry name" value="FAD/NAD-linked_Rdtase_dimer_sf"/>
</dbReference>
<dbReference type="Gene3D" id="3.30.390.30">
    <property type="match status" value="1"/>
</dbReference>
<reference evidence="7 8" key="1">
    <citation type="submission" date="2017-05" db="EMBL/GenBank/DDBJ databases">
        <authorList>
            <person name="Varghese N."/>
            <person name="Submissions S."/>
        </authorList>
    </citation>
    <scope>NUCLEOTIDE SEQUENCE [LARGE SCALE GENOMIC DNA]</scope>
    <source>
        <strain evidence="7 8">DSM 100094</strain>
    </source>
</reference>
<dbReference type="Pfam" id="PF14759">
    <property type="entry name" value="Reductase_C"/>
    <property type="match status" value="1"/>
</dbReference>
<dbReference type="PRINTS" id="PR00368">
    <property type="entry name" value="FADPNR"/>
</dbReference>
<dbReference type="PANTHER" id="PTHR43557:SF2">
    <property type="entry name" value="RIESKE DOMAIN-CONTAINING PROTEIN-RELATED"/>
    <property type="match status" value="1"/>
</dbReference>
<evidence type="ECO:0000259" key="6">
    <source>
        <dbReference type="Pfam" id="PF14759"/>
    </source>
</evidence>
<dbReference type="InterPro" id="IPR050446">
    <property type="entry name" value="FAD-oxidoreductase/Apoptosis"/>
</dbReference>
<dbReference type="RefSeq" id="WP_142663706.1">
    <property type="nucleotide sequence ID" value="NZ_FXTK01000012.1"/>
</dbReference>
<feature type="domain" description="FAD/NAD(P)-binding" evidence="5">
    <location>
        <begin position="2"/>
        <end position="281"/>
    </location>
</feature>
<keyword evidence="4" id="KW-0560">Oxidoreductase</keyword>
<evidence type="ECO:0000313" key="8">
    <source>
        <dbReference type="Proteomes" id="UP000319014"/>
    </source>
</evidence>
<dbReference type="SUPFAM" id="SSF51905">
    <property type="entry name" value="FAD/NAD(P)-binding domain"/>
    <property type="match status" value="1"/>
</dbReference>
<keyword evidence="3" id="KW-0274">FAD</keyword>
<dbReference type="InterPro" id="IPR028202">
    <property type="entry name" value="Reductase_C"/>
</dbReference>
<name>A0A521EBP1_9RHOB</name>
<dbReference type="AlphaFoldDB" id="A0A521EBP1"/>
<organism evidence="7 8">
    <name type="scientific">Paracoccus laeviglucosivorans</name>
    <dbReference type="NCBI Taxonomy" id="1197861"/>
    <lineage>
        <taxon>Bacteria</taxon>
        <taxon>Pseudomonadati</taxon>
        <taxon>Pseudomonadota</taxon>
        <taxon>Alphaproteobacteria</taxon>
        <taxon>Rhodobacterales</taxon>
        <taxon>Paracoccaceae</taxon>
        <taxon>Paracoccus</taxon>
    </lineage>
</organism>
<dbReference type="InterPro" id="IPR036188">
    <property type="entry name" value="FAD/NAD-bd_sf"/>
</dbReference>
<dbReference type="Proteomes" id="UP000319014">
    <property type="component" value="Unassembled WGS sequence"/>
</dbReference>
<dbReference type="GO" id="GO:0016651">
    <property type="term" value="F:oxidoreductase activity, acting on NAD(P)H"/>
    <property type="evidence" value="ECO:0007669"/>
    <property type="project" value="TreeGrafter"/>
</dbReference>
<dbReference type="PANTHER" id="PTHR43557">
    <property type="entry name" value="APOPTOSIS-INDUCING FACTOR 1"/>
    <property type="match status" value="1"/>
</dbReference>
<protein>
    <submittedName>
        <fullName evidence="7">3-phenylpropionate/trans-cinnamate dioxygenase ferredoxin reductase subunit</fullName>
    </submittedName>
</protein>
<evidence type="ECO:0000256" key="4">
    <source>
        <dbReference type="ARBA" id="ARBA00023002"/>
    </source>
</evidence>
<evidence type="ECO:0000256" key="2">
    <source>
        <dbReference type="ARBA" id="ARBA00022630"/>
    </source>
</evidence>
<dbReference type="SUPFAM" id="SSF55424">
    <property type="entry name" value="FAD/NAD-linked reductases, dimerisation (C-terminal) domain"/>
    <property type="match status" value="1"/>
</dbReference>
<gene>
    <name evidence="7" type="ORF">SAMN06265221_11261</name>
</gene>
<dbReference type="InterPro" id="IPR023753">
    <property type="entry name" value="FAD/NAD-binding_dom"/>
</dbReference>
<proteinExistence type="predicted"/>
<accession>A0A521EBP1</accession>
<evidence type="ECO:0000259" key="5">
    <source>
        <dbReference type="Pfam" id="PF07992"/>
    </source>
</evidence>
<dbReference type="PRINTS" id="PR00469">
    <property type="entry name" value="PNDRDTASEII"/>
</dbReference>
<evidence type="ECO:0000256" key="3">
    <source>
        <dbReference type="ARBA" id="ARBA00022827"/>
    </source>
</evidence>